<dbReference type="InterPro" id="IPR003399">
    <property type="entry name" value="Mce/MlaD"/>
</dbReference>
<dbReference type="PANTHER" id="PTHR33371">
    <property type="entry name" value="INTERMEMBRANE PHOSPHOLIPID TRANSPORT SYSTEM BINDING PROTEIN MLAD-RELATED"/>
    <property type="match status" value="1"/>
</dbReference>
<evidence type="ECO:0000259" key="3">
    <source>
        <dbReference type="Pfam" id="PF11887"/>
    </source>
</evidence>
<gene>
    <name evidence="4" type="ORF">MPRF_22620</name>
</gene>
<feature type="domain" description="Mammalian cell entry C-terminal" evidence="3">
    <location>
        <begin position="129"/>
        <end position="300"/>
    </location>
</feature>
<sequence>MAARKALQAKRIGAVAITAMTVLTGCQWRGLNSLPMPGTEGGGAGSYVVQAQLPDIGTIEPNSRVRVGDVNVGTITRIERQGWHALVTIRLNGDVDLPANATAIVGQTSLLGSLHVELAPPADAAPRGKLVDGSLIPLDSGSSYPSTDQTLAALSLLLNGGGVGQMQDITAALATAFAERESDLRSLIEQTDQFVGRLNTQTGDIIAASESFNNLVGQLADQKSVLDNALRTIPDAVKVLSDHRENLTDAVDGFGKFSALTAEAVNQTKQNLISEMKAVGPVLGSLADAGPDMTRSLSLLATFPWPIESIDKIVRGDYLNTDVIFDLTLSRLGDGLLNGTRFEGDLTELEMQWGRTIGQLPSPYTAGNPLVAPYRFDQGR</sequence>
<feature type="domain" description="Mce/MlaD" evidence="2">
    <location>
        <begin position="46"/>
        <end position="121"/>
    </location>
</feature>
<dbReference type="NCBIfam" id="TIGR00996">
    <property type="entry name" value="Mtu_fam_mce"/>
    <property type="match status" value="1"/>
</dbReference>
<protein>
    <submittedName>
        <fullName evidence="4">Mammalian cell entry protein</fullName>
    </submittedName>
</protein>
<name>A0A7I7U373_MYCPF</name>
<dbReference type="InterPro" id="IPR052336">
    <property type="entry name" value="MlaD_Phospholipid_Transporter"/>
</dbReference>
<organism evidence="4 5">
    <name type="scientific">Mycolicibacterium parafortuitum</name>
    <name type="common">Mycobacterium parafortuitum</name>
    <dbReference type="NCBI Taxonomy" id="39692"/>
    <lineage>
        <taxon>Bacteria</taxon>
        <taxon>Bacillati</taxon>
        <taxon>Actinomycetota</taxon>
        <taxon>Actinomycetes</taxon>
        <taxon>Mycobacteriales</taxon>
        <taxon>Mycobacteriaceae</taxon>
        <taxon>Mycolicibacterium</taxon>
    </lineage>
</organism>
<dbReference type="Pfam" id="PF02470">
    <property type="entry name" value="MlaD"/>
    <property type="match status" value="1"/>
</dbReference>
<dbReference type="InterPro" id="IPR005693">
    <property type="entry name" value="Mce"/>
</dbReference>
<dbReference type="Proteomes" id="UP000466554">
    <property type="component" value="Chromosome"/>
</dbReference>
<dbReference type="AlphaFoldDB" id="A0A7I7U373"/>
<evidence type="ECO:0000313" key="4">
    <source>
        <dbReference type="EMBL" id="BBY75363.1"/>
    </source>
</evidence>
<evidence type="ECO:0000313" key="5">
    <source>
        <dbReference type="Proteomes" id="UP000466554"/>
    </source>
</evidence>
<keyword evidence="1" id="KW-0472">Membrane</keyword>
<reference evidence="4 5" key="1">
    <citation type="journal article" date="2019" name="Emerg. Microbes Infect.">
        <title>Comprehensive subspecies identification of 175 nontuberculous mycobacteria species based on 7547 genomic profiles.</title>
        <authorList>
            <person name="Matsumoto Y."/>
            <person name="Kinjo T."/>
            <person name="Motooka D."/>
            <person name="Nabeya D."/>
            <person name="Jung N."/>
            <person name="Uechi K."/>
            <person name="Horii T."/>
            <person name="Iida T."/>
            <person name="Fujita J."/>
            <person name="Nakamura S."/>
        </authorList>
    </citation>
    <scope>NUCLEOTIDE SEQUENCE [LARGE SCALE GENOMIC DNA]</scope>
    <source>
        <strain evidence="4 5">JCM 6367</strain>
    </source>
</reference>
<dbReference type="Pfam" id="PF11887">
    <property type="entry name" value="Mce4_CUP1"/>
    <property type="match status" value="1"/>
</dbReference>
<evidence type="ECO:0000259" key="2">
    <source>
        <dbReference type="Pfam" id="PF02470"/>
    </source>
</evidence>
<dbReference type="PROSITE" id="PS51257">
    <property type="entry name" value="PROKAR_LIPOPROTEIN"/>
    <property type="match status" value="1"/>
</dbReference>
<proteinExistence type="predicted"/>
<dbReference type="EMBL" id="AP022598">
    <property type="protein sequence ID" value="BBY75363.1"/>
    <property type="molecule type" value="Genomic_DNA"/>
</dbReference>
<evidence type="ECO:0000256" key="1">
    <source>
        <dbReference type="SAM" id="Phobius"/>
    </source>
</evidence>
<dbReference type="PANTHER" id="PTHR33371:SF15">
    <property type="entry name" value="LIPOPROTEIN LPRN"/>
    <property type="match status" value="1"/>
</dbReference>
<keyword evidence="1" id="KW-0812">Transmembrane</keyword>
<keyword evidence="1" id="KW-1133">Transmembrane helix</keyword>
<feature type="transmembrane region" description="Helical" evidence="1">
    <location>
        <begin position="12"/>
        <end position="31"/>
    </location>
</feature>
<dbReference type="InterPro" id="IPR024516">
    <property type="entry name" value="Mce_C"/>
</dbReference>
<dbReference type="GO" id="GO:0005576">
    <property type="term" value="C:extracellular region"/>
    <property type="evidence" value="ECO:0007669"/>
    <property type="project" value="TreeGrafter"/>
</dbReference>
<accession>A0A7I7U373</accession>